<keyword evidence="1" id="KW-0472">Membrane</keyword>
<dbReference type="InterPro" id="IPR050570">
    <property type="entry name" value="Cell_wall_metabolism_enzyme"/>
</dbReference>
<protein>
    <submittedName>
        <fullName evidence="3">M23 family metallopeptidase</fullName>
    </submittedName>
</protein>
<dbReference type="RefSeq" id="WP_191703195.1">
    <property type="nucleotide sequence ID" value="NZ_JACSPW010000004.1"/>
</dbReference>
<dbReference type="EMBL" id="JACSPW010000004">
    <property type="protein sequence ID" value="MBD8032592.1"/>
    <property type="molecule type" value="Genomic_DNA"/>
</dbReference>
<accession>A0ABR8XKX1</accession>
<keyword evidence="4" id="KW-1185">Reference proteome</keyword>
<dbReference type="Pfam" id="PF01551">
    <property type="entry name" value="Peptidase_M23"/>
    <property type="match status" value="1"/>
</dbReference>
<organism evidence="3 4">
    <name type="scientific">Solibacillus merdavium</name>
    <dbReference type="NCBI Taxonomy" id="2762218"/>
    <lineage>
        <taxon>Bacteria</taxon>
        <taxon>Bacillati</taxon>
        <taxon>Bacillota</taxon>
        <taxon>Bacilli</taxon>
        <taxon>Bacillales</taxon>
        <taxon>Caryophanaceae</taxon>
        <taxon>Solibacillus</taxon>
    </lineage>
</organism>
<evidence type="ECO:0000256" key="1">
    <source>
        <dbReference type="SAM" id="Phobius"/>
    </source>
</evidence>
<dbReference type="Gene3D" id="2.70.70.10">
    <property type="entry name" value="Glucose Permease (Domain IIA)"/>
    <property type="match status" value="1"/>
</dbReference>
<dbReference type="InterPro" id="IPR016047">
    <property type="entry name" value="M23ase_b-sheet_dom"/>
</dbReference>
<keyword evidence="1" id="KW-1133">Transmembrane helix</keyword>
<feature type="transmembrane region" description="Helical" evidence="1">
    <location>
        <begin position="21"/>
        <end position="42"/>
    </location>
</feature>
<comment type="caution">
    <text evidence="3">The sequence shown here is derived from an EMBL/GenBank/DDBJ whole genome shotgun (WGS) entry which is preliminary data.</text>
</comment>
<reference evidence="3 4" key="1">
    <citation type="submission" date="2020-08" db="EMBL/GenBank/DDBJ databases">
        <title>A Genomic Blueprint of the Chicken Gut Microbiome.</title>
        <authorList>
            <person name="Gilroy R."/>
            <person name="Ravi A."/>
            <person name="Getino M."/>
            <person name="Pursley I."/>
            <person name="Horton D.L."/>
            <person name="Alikhan N.-F."/>
            <person name="Baker D."/>
            <person name="Gharbi K."/>
            <person name="Hall N."/>
            <person name="Watson M."/>
            <person name="Adriaenssens E.M."/>
            <person name="Foster-Nyarko E."/>
            <person name="Jarju S."/>
            <person name="Secka A."/>
            <person name="Antonio M."/>
            <person name="Oren A."/>
            <person name="Chaudhuri R."/>
            <person name="La Ragione R.M."/>
            <person name="Hildebrand F."/>
            <person name="Pallen M.J."/>
        </authorList>
    </citation>
    <scope>NUCLEOTIDE SEQUENCE [LARGE SCALE GENOMIC DNA]</scope>
    <source>
        <strain evidence="3 4">Sa1YVA6</strain>
    </source>
</reference>
<sequence length="216" mass="24212">MREVKQKPSQKPVTQKKWFWPVVYGGMAVMIVAVIFSFTALYESQEEQELLSEVSAPVEETIIPTSTAQETLKYPFKEQYLSEVTILQDFYDVTKDEATRENALLVFNQVFTTSTGVSIAINSEPFEVVAAMSGEVTEVKMDSFTGNMITLTHPNGMQTRYNSVADILVKQGDKVSQGEPIATSQENEWNPTAGIHLHFEVIEDGVLVNPNKYLSF</sequence>
<dbReference type="InterPro" id="IPR011055">
    <property type="entry name" value="Dup_hybrid_motif"/>
</dbReference>
<dbReference type="PANTHER" id="PTHR21666">
    <property type="entry name" value="PEPTIDASE-RELATED"/>
    <property type="match status" value="1"/>
</dbReference>
<dbReference type="CDD" id="cd12797">
    <property type="entry name" value="M23_peptidase"/>
    <property type="match status" value="1"/>
</dbReference>
<dbReference type="SUPFAM" id="SSF51261">
    <property type="entry name" value="Duplicated hybrid motif"/>
    <property type="match status" value="1"/>
</dbReference>
<evidence type="ECO:0000313" key="4">
    <source>
        <dbReference type="Proteomes" id="UP000600565"/>
    </source>
</evidence>
<name>A0ABR8XKX1_9BACL</name>
<dbReference type="PANTHER" id="PTHR21666:SF291">
    <property type="entry name" value="STAGE II SPORULATION PROTEIN Q"/>
    <property type="match status" value="1"/>
</dbReference>
<evidence type="ECO:0000259" key="2">
    <source>
        <dbReference type="Pfam" id="PF01551"/>
    </source>
</evidence>
<keyword evidence="1" id="KW-0812">Transmembrane</keyword>
<feature type="domain" description="M23ase beta-sheet core" evidence="2">
    <location>
        <begin position="114"/>
        <end position="210"/>
    </location>
</feature>
<evidence type="ECO:0000313" key="3">
    <source>
        <dbReference type="EMBL" id="MBD8032592.1"/>
    </source>
</evidence>
<gene>
    <name evidence="3" type="ORF">H9632_05890</name>
</gene>
<proteinExistence type="predicted"/>
<dbReference type="Proteomes" id="UP000600565">
    <property type="component" value="Unassembled WGS sequence"/>
</dbReference>